<gene>
    <name evidence="1" type="ORF">DDE83_000776</name>
</gene>
<dbReference type="PANTHER" id="PTHR21310:SF56">
    <property type="entry name" value="AMINOGLYCOSIDE PHOSPHOTRANSFERASE DOMAIN-CONTAINING PROTEIN"/>
    <property type="match status" value="1"/>
</dbReference>
<dbReference type="InterPro" id="IPR011009">
    <property type="entry name" value="Kinase-like_dom_sf"/>
</dbReference>
<evidence type="ECO:0000313" key="2">
    <source>
        <dbReference type="Proteomes" id="UP000249619"/>
    </source>
</evidence>
<dbReference type="InterPro" id="IPR051678">
    <property type="entry name" value="AGP_Transferase"/>
</dbReference>
<dbReference type="PANTHER" id="PTHR21310">
    <property type="entry name" value="AMINOGLYCOSIDE PHOSPHOTRANSFERASE-RELATED-RELATED"/>
    <property type="match status" value="1"/>
</dbReference>
<organism evidence="1 2">
    <name type="scientific">Stemphylium lycopersici</name>
    <name type="common">Tomato gray leaf spot disease fungus</name>
    <name type="synonym">Thyrospora lycopersici</name>
    <dbReference type="NCBI Taxonomy" id="183478"/>
    <lineage>
        <taxon>Eukaryota</taxon>
        <taxon>Fungi</taxon>
        <taxon>Dikarya</taxon>
        <taxon>Ascomycota</taxon>
        <taxon>Pezizomycotina</taxon>
        <taxon>Dothideomycetes</taxon>
        <taxon>Pleosporomycetidae</taxon>
        <taxon>Pleosporales</taxon>
        <taxon>Pleosporineae</taxon>
        <taxon>Pleosporaceae</taxon>
        <taxon>Stemphylium</taxon>
    </lineage>
</organism>
<sequence length="465" mass="53764">MPSLDAAPPTSRFNAAEIREYLGENDRDMMQMHESDDASDDVASVTSTIFHQQEPFGDFKNRVERLCSGKFPNASVSIERLRGGTYNRITAITVTTLRPYILSLAWLRALAFGHKDKAGDQSTKYYILRTLRDEQSVDHWDLTYDVSTLVLARRILKSVVPTIISSDPLSENSLSRPYTIQERLPGLNLNEIWSSLTVSQKEHALYIIVHLMKKLQTVRCGTAGVVARVDIPHDAHSNVRFLTHSFKIGTSQTSPLVEPHVSKARPSTTYEFMMSQAQNWEELDMYIDNPWKLRWGHFKIITQSLYDMGLIPDTDQFYFCHLDLYARNMLVQIVDDSTLKLTAVLDWDAQFAHFCPKFVAYRAPFWLWLDRSENEYNEMLAATEPTDPELLRMKTLWERLAGDEWKRYAFTPEYMIARRLFARLRDGICRVGDDDDATSIVDDWQKLYYDERLVTTDTSHEQEGD</sequence>
<name>A0A364NF79_STELY</name>
<comment type="caution">
    <text evidence="1">The sequence shown here is derived from an EMBL/GenBank/DDBJ whole genome shotgun (WGS) entry which is preliminary data.</text>
</comment>
<dbReference type="SUPFAM" id="SSF56112">
    <property type="entry name" value="Protein kinase-like (PK-like)"/>
    <property type="match status" value="1"/>
</dbReference>
<dbReference type="OrthoDB" id="10003767at2759"/>
<evidence type="ECO:0000313" key="1">
    <source>
        <dbReference type="EMBL" id="RAR15761.1"/>
    </source>
</evidence>
<accession>A0A364NF79</accession>
<keyword evidence="2" id="KW-1185">Reference proteome</keyword>
<proteinExistence type="predicted"/>
<dbReference type="AlphaFoldDB" id="A0A364NF79"/>
<dbReference type="EMBL" id="QGDH01000008">
    <property type="protein sequence ID" value="RAR15761.1"/>
    <property type="molecule type" value="Genomic_DNA"/>
</dbReference>
<reference evidence="2" key="1">
    <citation type="submission" date="2018-05" db="EMBL/GenBank/DDBJ databases">
        <title>Draft genome sequence of Stemphylium lycopersici strain CIDEFI 213.</title>
        <authorList>
            <person name="Medina R."/>
            <person name="Franco M.E.E."/>
            <person name="Lucentini C.G."/>
            <person name="Saparrat M.C.N."/>
            <person name="Balatti P.A."/>
        </authorList>
    </citation>
    <scope>NUCLEOTIDE SEQUENCE [LARGE SCALE GENOMIC DNA]</scope>
    <source>
        <strain evidence="2">CIDEFI 213</strain>
    </source>
</reference>
<dbReference type="Proteomes" id="UP000249619">
    <property type="component" value="Unassembled WGS sequence"/>
</dbReference>
<protein>
    <submittedName>
        <fullName evidence="1">Uncharacterized protein</fullName>
    </submittedName>
</protein>